<reference evidence="3 4" key="1">
    <citation type="submission" date="2015-03" db="EMBL/GenBank/DDBJ databases">
        <title>Luteipulveratus halotolerans sp. nov., a novel actinobacterium (Dermacoccaceae) from Sarawak, Malaysia.</title>
        <authorList>
            <person name="Juboi H."/>
            <person name="Basik A."/>
            <person name="Shamsul S.S."/>
            <person name="Arnold P."/>
            <person name="Schmitt E.K."/>
            <person name="Sanglier J.-J."/>
            <person name="Yeo T."/>
        </authorList>
    </citation>
    <scope>NUCLEOTIDE SEQUENCE [LARGE SCALE GENOMIC DNA]</scope>
    <source>
        <strain evidence="3 4">MN07-A0370</strain>
    </source>
</reference>
<accession>A0A0K1JJH1</accession>
<dbReference type="RefSeq" id="WP_052592702.1">
    <property type="nucleotide sequence ID" value="NZ_CP011112.1"/>
</dbReference>
<dbReference type="AlphaFoldDB" id="A0A0K1JJH1"/>
<dbReference type="PANTHER" id="PTHR39428:SF3">
    <property type="entry name" value="DEAZAFLAVIN-DEPENDENT NITROREDUCTASE"/>
    <property type="match status" value="1"/>
</dbReference>
<dbReference type="Proteomes" id="UP000066480">
    <property type="component" value="Chromosome"/>
</dbReference>
<proteinExistence type="inferred from homology"/>
<evidence type="ECO:0000256" key="2">
    <source>
        <dbReference type="ARBA" id="ARBA00049106"/>
    </source>
</evidence>
<dbReference type="GO" id="GO:0005886">
    <property type="term" value="C:plasma membrane"/>
    <property type="evidence" value="ECO:0007669"/>
    <property type="project" value="TreeGrafter"/>
</dbReference>
<dbReference type="STRING" id="571913.VV02_15070"/>
<dbReference type="InterPro" id="IPR012349">
    <property type="entry name" value="Split_barrel_FMN-bd"/>
</dbReference>
<dbReference type="NCBIfam" id="TIGR00026">
    <property type="entry name" value="hi_GC_TIGR00026"/>
    <property type="match status" value="1"/>
</dbReference>
<dbReference type="PATRIC" id="fig|571913.6.peg.3057"/>
<comment type="catalytic activity">
    <reaction evidence="2">
        <text>oxidized coenzyme F420-(gamma-L-Glu)(n) + a quinol + H(+) = reduced coenzyme F420-(gamma-L-Glu)(n) + a quinone</text>
        <dbReference type="Rhea" id="RHEA:39663"/>
        <dbReference type="Rhea" id="RHEA-COMP:12939"/>
        <dbReference type="Rhea" id="RHEA-COMP:14378"/>
        <dbReference type="ChEBI" id="CHEBI:15378"/>
        <dbReference type="ChEBI" id="CHEBI:24646"/>
        <dbReference type="ChEBI" id="CHEBI:132124"/>
        <dbReference type="ChEBI" id="CHEBI:133980"/>
        <dbReference type="ChEBI" id="CHEBI:139511"/>
    </reaction>
</comment>
<sequence>MPLDGEYAEEKTGWVADQLAKIDETGTTESVGINGMKVAVFTMRGAKSGKLRRVPLMRVEKDGVYAVVASKGGAPENPAWYHNITANPEVEVLDGSASHDGVARELDGAERDEWWALAVETFPPYAEYQTKTSRQIPLLLVEPKN</sequence>
<dbReference type="SUPFAM" id="SSF50475">
    <property type="entry name" value="FMN-binding split barrel"/>
    <property type="match status" value="1"/>
</dbReference>
<dbReference type="InterPro" id="IPR004378">
    <property type="entry name" value="F420H2_quin_Rdtase"/>
</dbReference>
<dbReference type="Gene3D" id="2.30.110.10">
    <property type="entry name" value="Electron Transport, Fmn-binding Protein, Chain A"/>
    <property type="match status" value="1"/>
</dbReference>
<comment type="similarity">
    <text evidence="1">Belongs to the F420H(2)-dependent quinone reductase family.</text>
</comment>
<gene>
    <name evidence="3" type="ORF">VV02_15070</name>
</gene>
<name>A0A0K1JJH1_9MICO</name>
<dbReference type="EMBL" id="CP011112">
    <property type="protein sequence ID" value="AKU16879.1"/>
    <property type="molecule type" value="Genomic_DNA"/>
</dbReference>
<organism evidence="3 4">
    <name type="scientific">Luteipulveratus mongoliensis</name>
    <dbReference type="NCBI Taxonomy" id="571913"/>
    <lineage>
        <taxon>Bacteria</taxon>
        <taxon>Bacillati</taxon>
        <taxon>Actinomycetota</taxon>
        <taxon>Actinomycetes</taxon>
        <taxon>Micrococcales</taxon>
        <taxon>Dermacoccaceae</taxon>
        <taxon>Luteipulveratus</taxon>
    </lineage>
</organism>
<dbReference type="OrthoDB" id="8225825at2"/>
<dbReference type="Pfam" id="PF04075">
    <property type="entry name" value="F420H2_quin_red"/>
    <property type="match status" value="1"/>
</dbReference>
<evidence type="ECO:0000256" key="1">
    <source>
        <dbReference type="ARBA" id="ARBA00008710"/>
    </source>
</evidence>
<protein>
    <submittedName>
        <fullName evidence="3">Nitroreductase</fullName>
    </submittedName>
</protein>
<dbReference type="GO" id="GO:0070967">
    <property type="term" value="F:coenzyme F420 binding"/>
    <property type="evidence" value="ECO:0007669"/>
    <property type="project" value="TreeGrafter"/>
</dbReference>
<dbReference type="PANTHER" id="PTHR39428">
    <property type="entry name" value="F420H(2)-DEPENDENT QUINONE REDUCTASE RV1261C"/>
    <property type="match status" value="1"/>
</dbReference>
<keyword evidence="4" id="KW-1185">Reference proteome</keyword>
<dbReference type="GO" id="GO:0016491">
    <property type="term" value="F:oxidoreductase activity"/>
    <property type="evidence" value="ECO:0007669"/>
    <property type="project" value="InterPro"/>
</dbReference>
<evidence type="ECO:0000313" key="4">
    <source>
        <dbReference type="Proteomes" id="UP000066480"/>
    </source>
</evidence>
<evidence type="ECO:0000313" key="3">
    <source>
        <dbReference type="EMBL" id="AKU16879.1"/>
    </source>
</evidence>
<dbReference type="KEGG" id="lmoi:VV02_15070"/>